<organism evidence="1 2">
    <name type="scientific">Pleurotus eryngii</name>
    <name type="common">Boletus of the steppes</name>
    <dbReference type="NCBI Taxonomy" id="5323"/>
    <lineage>
        <taxon>Eukaryota</taxon>
        <taxon>Fungi</taxon>
        <taxon>Dikarya</taxon>
        <taxon>Basidiomycota</taxon>
        <taxon>Agaricomycotina</taxon>
        <taxon>Agaricomycetes</taxon>
        <taxon>Agaricomycetidae</taxon>
        <taxon>Agaricales</taxon>
        <taxon>Pleurotineae</taxon>
        <taxon>Pleurotaceae</taxon>
        <taxon>Pleurotus</taxon>
    </lineage>
</organism>
<evidence type="ECO:0000313" key="2">
    <source>
        <dbReference type="Proteomes" id="UP000807025"/>
    </source>
</evidence>
<accession>A0A9P6DIG3</accession>
<keyword evidence="2" id="KW-1185">Reference proteome</keyword>
<dbReference type="Proteomes" id="UP000807025">
    <property type="component" value="Unassembled WGS sequence"/>
</dbReference>
<dbReference type="AlphaFoldDB" id="A0A9P6DIG3"/>
<proteinExistence type="predicted"/>
<gene>
    <name evidence="1" type="ORF">BDN71DRAFT_1444154</name>
</gene>
<comment type="caution">
    <text evidence="1">The sequence shown here is derived from an EMBL/GenBank/DDBJ whole genome shotgun (WGS) entry which is preliminary data.</text>
</comment>
<reference evidence="1" key="1">
    <citation type="submission" date="2020-11" db="EMBL/GenBank/DDBJ databases">
        <authorList>
            <consortium name="DOE Joint Genome Institute"/>
            <person name="Ahrendt S."/>
            <person name="Riley R."/>
            <person name="Andreopoulos W."/>
            <person name="Labutti K."/>
            <person name="Pangilinan J."/>
            <person name="Ruiz-Duenas F.J."/>
            <person name="Barrasa J.M."/>
            <person name="Sanchez-Garcia M."/>
            <person name="Camarero S."/>
            <person name="Miyauchi S."/>
            <person name="Serrano A."/>
            <person name="Linde D."/>
            <person name="Babiker R."/>
            <person name="Drula E."/>
            <person name="Ayuso-Fernandez I."/>
            <person name="Pacheco R."/>
            <person name="Padilla G."/>
            <person name="Ferreira P."/>
            <person name="Barriuso J."/>
            <person name="Kellner H."/>
            <person name="Castanera R."/>
            <person name="Alfaro M."/>
            <person name="Ramirez L."/>
            <person name="Pisabarro A.G."/>
            <person name="Kuo A."/>
            <person name="Tritt A."/>
            <person name="Lipzen A."/>
            <person name="He G."/>
            <person name="Yan M."/>
            <person name="Ng V."/>
            <person name="Cullen D."/>
            <person name="Martin F."/>
            <person name="Rosso M.-N."/>
            <person name="Henrissat B."/>
            <person name="Hibbett D."/>
            <person name="Martinez A.T."/>
            <person name="Grigoriev I.V."/>
        </authorList>
    </citation>
    <scope>NUCLEOTIDE SEQUENCE</scope>
    <source>
        <strain evidence="1">ATCC 90797</strain>
    </source>
</reference>
<name>A0A9P6DIG3_PLEER</name>
<sequence>MYDSNVLNRIYCSFPWKYARSVPNVNSFEDPSDLLEGRRDSLYSGMLVRVPIVDLSYNRLIIGVPDSLQRALLDRNHCSQLHLIAIVNDRRL</sequence>
<dbReference type="EMBL" id="MU154541">
    <property type="protein sequence ID" value="KAF9497770.1"/>
    <property type="molecule type" value="Genomic_DNA"/>
</dbReference>
<protein>
    <submittedName>
        <fullName evidence="1">Uncharacterized protein</fullName>
    </submittedName>
</protein>
<evidence type="ECO:0000313" key="1">
    <source>
        <dbReference type="EMBL" id="KAF9497770.1"/>
    </source>
</evidence>